<dbReference type="SUPFAM" id="SSF51206">
    <property type="entry name" value="cAMP-binding domain-like"/>
    <property type="match status" value="1"/>
</dbReference>
<dbReference type="RefSeq" id="WP_111731069.1">
    <property type="nucleotide sequence ID" value="NZ_QHKO01000010.1"/>
</dbReference>
<dbReference type="CDD" id="cd00038">
    <property type="entry name" value="CAP_ED"/>
    <property type="match status" value="1"/>
</dbReference>
<gene>
    <name evidence="2" type="ORF">DL240_16850</name>
</gene>
<name>A0A328C218_9DELT</name>
<evidence type="ECO:0000313" key="3">
    <source>
        <dbReference type="Proteomes" id="UP000249169"/>
    </source>
</evidence>
<dbReference type="SMART" id="SM00100">
    <property type="entry name" value="cNMP"/>
    <property type="match status" value="1"/>
</dbReference>
<evidence type="ECO:0000259" key="1">
    <source>
        <dbReference type="PROSITE" id="PS50042"/>
    </source>
</evidence>
<dbReference type="OrthoDB" id="5509645at2"/>
<protein>
    <recommendedName>
        <fullName evidence="1">Cyclic nucleotide-binding domain-containing protein</fullName>
    </recommendedName>
</protein>
<sequence length="171" mass="19644">MSMDRHRLAREVLRERPFFNALTGAEFDRLINACDLRTLAPREMLWAVGRQGQSCYILVSGRVEQALTRPPSGRKVEQIARPGAFLALAYLARPWHHHSSAMALERSVVLKLDRERFEAMFQAGDTVALRLVDALAENLVQEMRDANERLHEVFGHPAETLRMLRRRTRNA</sequence>
<feature type="domain" description="Cyclic nucleotide-binding" evidence="1">
    <location>
        <begin position="18"/>
        <end position="138"/>
    </location>
</feature>
<reference evidence="2 3" key="1">
    <citation type="submission" date="2018-05" db="EMBL/GenBank/DDBJ databases">
        <title>Lujinxingia marina gen. nov. sp. nov., a new facultative anaerobic member of the class Deltaproteobacteria, and proposal of Lujinxingaceae fam. nov.</title>
        <authorList>
            <person name="Li C.-M."/>
        </authorList>
    </citation>
    <scope>NUCLEOTIDE SEQUENCE [LARGE SCALE GENOMIC DNA]</scope>
    <source>
        <strain evidence="2 3">B210</strain>
    </source>
</reference>
<dbReference type="Proteomes" id="UP000249169">
    <property type="component" value="Unassembled WGS sequence"/>
</dbReference>
<keyword evidence="3" id="KW-1185">Reference proteome</keyword>
<proteinExistence type="predicted"/>
<comment type="caution">
    <text evidence="2">The sequence shown here is derived from an EMBL/GenBank/DDBJ whole genome shotgun (WGS) entry which is preliminary data.</text>
</comment>
<dbReference type="InterPro" id="IPR000595">
    <property type="entry name" value="cNMP-bd_dom"/>
</dbReference>
<evidence type="ECO:0000313" key="2">
    <source>
        <dbReference type="EMBL" id="RAL20473.1"/>
    </source>
</evidence>
<dbReference type="Gene3D" id="2.60.120.10">
    <property type="entry name" value="Jelly Rolls"/>
    <property type="match status" value="1"/>
</dbReference>
<dbReference type="InterPro" id="IPR018490">
    <property type="entry name" value="cNMP-bd_dom_sf"/>
</dbReference>
<dbReference type="InterPro" id="IPR014710">
    <property type="entry name" value="RmlC-like_jellyroll"/>
</dbReference>
<dbReference type="EMBL" id="QHKO01000010">
    <property type="protein sequence ID" value="RAL20473.1"/>
    <property type="molecule type" value="Genomic_DNA"/>
</dbReference>
<dbReference type="Pfam" id="PF00027">
    <property type="entry name" value="cNMP_binding"/>
    <property type="match status" value="1"/>
</dbReference>
<accession>A0A328C218</accession>
<dbReference type="AlphaFoldDB" id="A0A328C218"/>
<dbReference type="PROSITE" id="PS50042">
    <property type="entry name" value="CNMP_BINDING_3"/>
    <property type="match status" value="1"/>
</dbReference>
<organism evidence="2 3">
    <name type="scientific">Lujinxingia litoralis</name>
    <dbReference type="NCBI Taxonomy" id="2211119"/>
    <lineage>
        <taxon>Bacteria</taxon>
        <taxon>Deltaproteobacteria</taxon>
        <taxon>Bradymonadales</taxon>
        <taxon>Lujinxingiaceae</taxon>
        <taxon>Lujinxingia</taxon>
    </lineage>
</organism>